<evidence type="ECO:0000313" key="15">
    <source>
        <dbReference type="Proteomes" id="UP000247781"/>
    </source>
</evidence>
<dbReference type="InterPro" id="IPR045034">
    <property type="entry name" value="O-acyltransferase_WSD1-like"/>
</dbReference>
<dbReference type="EC" id="2.3.1.20" evidence="4 11"/>
<comment type="similarity">
    <text evidence="3 11">Belongs to the long-chain O-acyltransferase family.</text>
</comment>
<dbReference type="AlphaFoldDB" id="A0A318HMZ0"/>
<organism evidence="14 15">
    <name type="scientific">Mycolicibacterium moriokaense</name>
    <dbReference type="NCBI Taxonomy" id="39691"/>
    <lineage>
        <taxon>Bacteria</taxon>
        <taxon>Bacillati</taxon>
        <taxon>Actinomycetota</taxon>
        <taxon>Actinomycetes</taxon>
        <taxon>Mycobacteriales</taxon>
        <taxon>Mycobacteriaceae</taxon>
        <taxon>Mycolicibacterium</taxon>
    </lineage>
</organism>
<keyword evidence="5 11" id="KW-0444">Lipid biosynthesis</keyword>
<dbReference type="Pfam" id="PF03007">
    <property type="entry name" value="WS_DGAT_cat"/>
    <property type="match status" value="1"/>
</dbReference>
<dbReference type="InterPro" id="IPR009721">
    <property type="entry name" value="O-acyltransferase_WSD1_C"/>
</dbReference>
<evidence type="ECO:0000259" key="13">
    <source>
        <dbReference type="Pfam" id="PF06974"/>
    </source>
</evidence>
<comment type="pathway">
    <text evidence="2">Lipid metabolism.</text>
</comment>
<evidence type="ECO:0000256" key="1">
    <source>
        <dbReference type="ARBA" id="ARBA00004771"/>
    </source>
</evidence>
<reference evidence="14 15" key="2">
    <citation type="submission" date="2018-06" db="EMBL/GenBank/DDBJ databases">
        <title>Sequencing of bacterial isolates from soil warming experiment in Harvard Forest, Massachusetts, USA.</title>
        <authorList>
            <person name="Deangelis K.PhD."/>
        </authorList>
    </citation>
    <scope>NUCLEOTIDE SEQUENCE [LARGE SCALE GENOMIC DNA]</scope>
    <source>
        <strain evidence="14 15">GAS496</strain>
    </source>
</reference>
<evidence type="ECO:0000256" key="9">
    <source>
        <dbReference type="ARBA" id="ARBA00023315"/>
    </source>
</evidence>
<evidence type="ECO:0000256" key="6">
    <source>
        <dbReference type="ARBA" id="ARBA00022679"/>
    </source>
</evidence>
<feature type="domain" description="O-acyltransferase WSD1-like N-terminal" evidence="12">
    <location>
        <begin position="4"/>
        <end position="269"/>
    </location>
</feature>
<dbReference type="PANTHER" id="PTHR31650:SF1">
    <property type="entry name" value="WAX ESTER SYNTHASE_DIACYLGLYCEROL ACYLTRANSFERASE 4-RELATED"/>
    <property type="match status" value="1"/>
</dbReference>
<evidence type="ECO:0000256" key="3">
    <source>
        <dbReference type="ARBA" id="ARBA00009587"/>
    </source>
</evidence>
<dbReference type="UniPathway" id="UPA00282"/>
<dbReference type="GO" id="GO:0071731">
    <property type="term" value="P:response to nitric oxide"/>
    <property type="evidence" value="ECO:0007669"/>
    <property type="project" value="TreeGrafter"/>
</dbReference>
<evidence type="ECO:0000256" key="4">
    <source>
        <dbReference type="ARBA" id="ARBA00013244"/>
    </source>
</evidence>
<comment type="catalytic activity">
    <reaction evidence="10 11">
        <text>an acyl-CoA + a 1,2-diacyl-sn-glycerol = a triacyl-sn-glycerol + CoA</text>
        <dbReference type="Rhea" id="RHEA:10868"/>
        <dbReference type="ChEBI" id="CHEBI:17815"/>
        <dbReference type="ChEBI" id="CHEBI:57287"/>
        <dbReference type="ChEBI" id="CHEBI:58342"/>
        <dbReference type="ChEBI" id="CHEBI:64615"/>
        <dbReference type="EC" id="2.3.1.20"/>
    </reaction>
</comment>
<feature type="domain" description="O-acyltransferase WSD1 C-terminal" evidence="13">
    <location>
        <begin position="310"/>
        <end position="457"/>
    </location>
</feature>
<evidence type="ECO:0000256" key="5">
    <source>
        <dbReference type="ARBA" id="ARBA00022516"/>
    </source>
</evidence>
<dbReference type="GO" id="GO:0019432">
    <property type="term" value="P:triglyceride biosynthetic process"/>
    <property type="evidence" value="ECO:0007669"/>
    <property type="project" value="UniProtKB-UniPathway"/>
</dbReference>
<accession>A0A318HMZ0</accession>
<comment type="pathway">
    <text evidence="1 11">Glycerolipid metabolism; triacylglycerol biosynthesis.</text>
</comment>
<dbReference type="SUPFAM" id="SSF52777">
    <property type="entry name" value="CoA-dependent acyltransferases"/>
    <property type="match status" value="2"/>
</dbReference>
<evidence type="ECO:0000256" key="7">
    <source>
        <dbReference type="ARBA" id="ARBA00022798"/>
    </source>
</evidence>
<proteinExistence type="inferred from homology"/>
<dbReference type="Pfam" id="PF06974">
    <property type="entry name" value="WS_DGAT_C"/>
    <property type="match status" value="1"/>
</dbReference>
<sequence>MERLSGLDASFLYIESPTQPLHVCSILELDTSTVPGGYTFDRLRDELALRIAAIPEFRAKLADSQLNLDYPVWVEDDAFDLDRHLLRIGLPSPGGRRELVEICGHIATAPLERDRPLWEMWVIEGVCDTDPCAGGVLAVMTKIHHAAVDGVSGANLFSQLCTVEPDVPAPEPVAGAGSAGPLQIAAGGLMRFAVRPWQLASVLPTTVATVVKTLGRAWGGTHMAAPFAGPPTRFNASVTADRNVALAQLDLDDIKKVKDRFNVTVNDVVMALCASVLRWFLSDHGELPGRSLVAMVPVSVHEKSDRPGHNQLSGMFCSLETHIGDPADRLRAIARADAAAKNHSSVISPTLLQDWAQLAARAVFGSVFRLVADSPLIGHPVHNLIVSNVPGPQAQLYFLGCEVEAMYPLGPLFHGCGLNVTAMSLNGKLNVGVISCPDLLPDLWRLVDDFDAALEELLECAGATRI</sequence>
<dbReference type="GO" id="GO:0006071">
    <property type="term" value="P:glycerol metabolic process"/>
    <property type="evidence" value="ECO:0007669"/>
    <property type="project" value="UniProtKB-KW"/>
</dbReference>
<evidence type="ECO:0000313" key="14">
    <source>
        <dbReference type="EMBL" id="PXX09340.1"/>
    </source>
</evidence>
<dbReference type="EMBL" id="QJJU01000006">
    <property type="protein sequence ID" value="PXX09340.1"/>
    <property type="molecule type" value="Genomic_DNA"/>
</dbReference>
<keyword evidence="7 11" id="KW-0319">Glycerol metabolism</keyword>
<dbReference type="OrthoDB" id="9810950at2"/>
<keyword evidence="8 11" id="KW-0443">Lipid metabolism</keyword>
<protein>
    <recommendedName>
        <fullName evidence="4 11">Diacylglycerol O-acyltransferase</fullName>
        <ecNumber evidence="4 11">2.3.1.20</ecNumber>
    </recommendedName>
</protein>
<evidence type="ECO:0000259" key="12">
    <source>
        <dbReference type="Pfam" id="PF03007"/>
    </source>
</evidence>
<dbReference type="GO" id="GO:0005886">
    <property type="term" value="C:plasma membrane"/>
    <property type="evidence" value="ECO:0007669"/>
    <property type="project" value="TreeGrafter"/>
</dbReference>
<dbReference type="Proteomes" id="UP000247781">
    <property type="component" value="Unassembled WGS sequence"/>
</dbReference>
<keyword evidence="6 11" id="KW-0808">Transferase</keyword>
<comment type="caution">
    <text evidence="14">The sequence shown here is derived from an EMBL/GenBank/DDBJ whole genome shotgun (WGS) entry which is preliminary data.</text>
</comment>
<evidence type="ECO:0000256" key="2">
    <source>
        <dbReference type="ARBA" id="ARBA00005189"/>
    </source>
</evidence>
<keyword evidence="15" id="KW-1185">Reference proteome</keyword>
<dbReference type="GO" id="GO:0004144">
    <property type="term" value="F:diacylglycerol O-acyltransferase activity"/>
    <property type="evidence" value="ECO:0007669"/>
    <property type="project" value="UniProtKB-EC"/>
</dbReference>
<dbReference type="InterPro" id="IPR014292">
    <property type="entry name" value="Acyl_transf_WS/DGAT"/>
</dbReference>
<gene>
    <name evidence="14" type="ORF">C8E89_106267</name>
</gene>
<dbReference type="RefSeq" id="WP_110316323.1">
    <property type="nucleotide sequence ID" value="NZ_QJJU01000006.1"/>
</dbReference>
<evidence type="ECO:0000256" key="8">
    <source>
        <dbReference type="ARBA" id="ARBA00023098"/>
    </source>
</evidence>
<evidence type="ECO:0000256" key="11">
    <source>
        <dbReference type="RuleBase" id="RU361241"/>
    </source>
</evidence>
<dbReference type="GO" id="GO:0001666">
    <property type="term" value="P:response to hypoxia"/>
    <property type="evidence" value="ECO:0007669"/>
    <property type="project" value="TreeGrafter"/>
</dbReference>
<name>A0A318HMZ0_9MYCO</name>
<keyword evidence="9 11" id="KW-0012">Acyltransferase</keyword>
<evidence type="ECO:0000256" key="10">
    <source>
        <dbReference type="ARBA" id="ARBA00048109"/>
    </source>
</evidence>
<dbReference type="InterPro" id="IPR004255">
    <property type="entry name" value="O-acyltransferase_WSD1_N"/>
</dbReference>
<dbReference type="PANTHER" id="PTHR31650">
    <property type="entry name" value="O-ACYLTRANSFERASE (WSD1-LIKE) FAMILY PROTEIN"/>
    <property type="match status" value="1"/>
</dbReference>
<reference evidence="15" key="1">
    <citation type="submission" date="2018-05" db="EMBL/GenBank/DDBJ databases">
        <authorList>
            <person name="Deangelis K."/>
            <person name="Huntemann M."/>
            <person name="Clum A."/>
            <person name="Pillay M."/>
            <person name="Palaniappan K."/>
            <person name="Varghese N."/>
            <person name="Mikhailova N."/>
            <person name="Stamatis D."/>
            <person name="Reddy T."/>
            <person name="Daum C."/>
            <person name="Shapiro N."/>
            <person name="Ivanova N."/>
            <person name="Kyrpides N."/>
            <person name="Woyke T."/>
        </authorList>
    </citation>
    <scope>NUCLEOTIDE SEQUENCE [LARGE SCALE GENOMIC DNA]</scope>
    <source>
        <strain evidence="15">GAS496</strain>
    </source>
</reference>
<dbReference type="NCBIfam" id="TIGR02946">
    <property type="entry name" value="acyl_WS_DGAT"/>
    <property type="match status" value="1"/>
</dbReference>
<dbReference type="GO" id="GO:0051701">
    <property type="term" value="P:biological process involved in interaction with host"/>
    <property type="evidence" value="ECO:0007669"/>
    <property type="project" value="TreeGrafter"/>
</dbReference>